<gene>
    <name evidence="11" type="ORF">A3F19_02235</name>
</gene>
<dbReference type="InterPro" id="IPR011527">
    <property type="entry name" value="ABC1_TM_dom"/>
</dbReference>
<dbReference type="Pfam" id="PF00664">
    <property type="entry name" value="ABC_membrane"/>
    <property type="match status" value="1"/>
</dbReference>
<dbReference type="SMART" id="SM00382">
    <property type="entry name" value="AAA"/>
    <property type="match status" value="1"/>
</dbReference>
<keyword evidence="4" id="KW-0547">Nucleotide-binding</keyword>
<dbReference type="Proteomes" id="UP000177052">
    <property type="component" value="Unassembled WGS sequence"/>
</dbReference>
<evidence type="ECO:0000256" key="7">
    <source>
        <dbReference type="ARBA" id="ARBA00023136"/>
    </source>
</evidence>
<evidence type="ECO:0000256" key="1">
    <source>
        <dbReference type="ARBA" id="ARBA00004651"/>
    </source>
</evidence>
<evidence type="ECO:0000313" key="11">
    <source>
        <dbReference type="EMBL" id="OGI79298.1"/>
    </source>
</evidence>
<dbReference type="Pfam" id="PF00005">
    <property type="entry name" value="ABC_tran"/>
    <property type="match status" value="1"/>
</dbReference>
<keyword evidence="7 8" id="KW-0472">Membrane</keyword>
<dbReference type="InterPro" id="IPR003439">
    <property type="entry name" value="ABC_transporter-like_ATP-bd"/>
</dbReference>
<evidence type="ECO:0000256" key="4">
    <source>
        <dbReference type="ARBA" id="ARBA00022741"/>
    </source>
</evidence>
<dbReference type="GO" id="GO:0140359">
    <property type="term" value="F:ABC-type transporter activity"/>
    <property type="evidence" value="ECO:0007669"/>
    <property type="project" value="InterPro"/>
</dbReference>
<proteinExistence type="predicted"/>
<dbReference type="PROSITE" id="PS50893">
    <property type="entry name" value="ABC_TRANSPORTER_2"/>
    <property type="match status" value="1"/>
</dbReference>
<dbReference type="InterPro" id="IPR017871">
    <property type="entry name" value="ABC_transporter-like_CS"/>
</dbReference>
<dbReference type="GO" id="GO:0034040">
    <property type="term" value="F:ATPase-coupled lipid transmembrane transporter activity"/>
    <property type="evidence" value="ECO:0007669"/>
    <property type="project" value="TreeGrafter"/>
</dbReference>
<protein>
    <recommendedName>
        <fullName evidence="13">ABC transporter ATP-binding protein</fullName>
    </recommendedName>
</protein>
<feature type="domain" description="ABC transmembrane type-1" evidence="10">
    <location>
        <begin position="41"/>
        <end position="310"/>
    </location>
</feature>
<keyword evidence="5" id="KW-0067">ATP-binding</keyword>
<evidence type="ECO:0000256" key="6">
    <source>
        <dbReference type="ARBA" id="ARBA00022989"/>
    </source>
</evidence>
<dbReference type="PROSITE" id="PS50929">
    <property type="entry name" value="ABC_TM1F"/>
    <property type="match status" value="1"/>
</dbReference>
<dbReference type="Gene3D" id="1.20.1560.10">
    <property type="entry name" value="ABC transporter type 1, transmembrane domain"/>
    <property type="match status" value="1"/>
</dbReference>
<evidence type="ECO:0000256" key="2">
    <source>
        <dbReference type="ARBA" id="ARBA00022448"/>
    </source>
</evidence>
<feature type="domain" description="ABC transporter" evidence="9">
    <location>
        <begin position="344"/>
        <end position="578"/>
    </location>
</feature>
<dbReference type="InterPro" id="IPR027417">
    <property type="entry name" value="P-loop_NTPase"/>
</dbReference>
<dbReference type="SUPFAM" id="SSF90123">
    <property type="entry name" value="ABC transporter transmembrane region"/>
    <property type="match status" value="1"/>
</dbReference>
<dbReference type="InterPro" id="IPR036640">
    <property type="entry name" value="ABC1_TM_sf"/>
</dbReference>
<comment type="caution">
    <text evidence="11">The sequence shown here is derived from an EMBL/GenBank/DDBJ whole genome shotgun (WGS) entry which is preliminary data.</text>
</comment>
<dbReference type="GO" id="GO:0005886">
    <property type="term" value="C:plasma membrane"/>
    <property type="evidence" value="ECO:0007669"/>
    <property type="project" value="UniProtKB-SubCell"/>
</dbReference>
<dbReference type="PROSITE" id="PS00211">
    <property type="entry name" value="ABC_TRANSPORTER_1"/>
    <property type="match status" value="1"/>
</dbReference>
<feature type="transmembrane region" description="Helical" evidence="8">
    <location>
        <begin position="137"/>
        <end position="160"/>
    </location>
</feature>
<evidence type="ECO:0000313" key="12">
    <source>
        <dbReference type="Proteomes" id="UP000177052"/>
    </source>
</evidence>
<dbReference type="Gene3D" id="3.40.50.300">
    <property type="entry name" value="P-loop containing nucleotide triphosphate hydrolases"/>
    <property type="match status" value="1"/>
</dbReference>
<reference evidence="11 12" key="1">
    <citation type="journal article" date="2016" name="Nat. Commun.">
        <title>Thousands of microbial genomes shed light on interconnected biogeochemical processes in an aquifer system.</title>
        <authorList>
            <person name="Anantharaman K."/>
            <person name="Brown C.T."/>
            <person name="Hug L.A."/>
            <person name="Sharon I."/>
            <person name="Castelle C.J."/>
            <person name="Probst A.J."/>
            <person name="Thomas B.C."/>
            <person name="Singh A."/>
            <person name="Wilkins M.J."/>
            <person name="Karaoz U."/>
            <person name="Brodie E.L."/>
            <person name="Williams K.H."/>
            <person name="Hubbard S.S."/>
            <person name="Banfield J.F."/>
        </authorList>
    </citation>
    <scope>NUCLEOTIDE SEQUENCE [LARGE SCALE GENOMIC DNA]</scope>
</reference>
<feature type="transmembrane region" description="Helical" evidence="8">
    <location>
        <begin position="250"/>
        <end position="275"/>
    </location>
</feature>
<dbReference type="PANTHER" id="PTHR24221">
    <property type="entry name" value="ATP-BINDING CASSETTE SUB-FAMILY B"/>
    <property type="match status" value="1"/>
</dbReference>
<evidence type="ECO:0000256" key="3">
    <source>
        <dbReference type="ARBA" id="ARBA00022692"/>
    </source>
</evidence>
<comment type="subcellular location">
    <subcellularLocation>
        <location evidence="1">Cell membrane</location>
        <topology evidence="1">Multi-pass membrane protein</topology>
    </subcellularLocation>
</comment>
<organism evidence="11 12">
    <name type="scientific">Candidatus Nomurabacteria bacterium RIFCSPHIGHO2_12_FULL_37_29</name>
    <dbReference type="NCBI Taxonomy" id="1801759"/>
    <lineage>
        <taxon>Bacteria</taxon>
        <taxon>Candidatus Nomuraibacteriota</taxon>
    </lineage>
</organism>
<evidence type="ECO:0008006" key="13">
    <source>
        <dbReference type="Google" id="ProtNLM"/>
    </source>
</evidence>
<dbReference type="GO" id="GO:0005524">
    <property type="term" value="F:ATP binding"/>
    <property type="evidence" value="ECO:0007669"/>
    <property type="project" value="UniProtKB-KW"/>
</dbReference>
<dbReference type="InterPro" id="IPR039421">
    <property type="entry name" value="Type_1_exporter"/>
</dbReference>
<feature type="transmembrane region" description="Helical" evidence="8">
    <location>
        <begin position="281"/>
        <end position="302"/>
    </location>
</feature>
<evidence type="ECO:0000259" key="9">
    <source>
        <dbReference type="PROSITE" id="PS50893"/>
    </source>
</evidence>
<evidence type="ECO:0000259" key="10">
    <source>
        <dbReference type="PROSITE" id="PS50929"/>
    </source>
</evidence>
<evidence type="ECO:0000256" key="8">
    <source>
        <dbReference type="SAM" id="Phobius"/>
    </source>
</evidence>
<dbReference type="AlphaFoldDB" id="A0A1F6WBL9"/>
<dbReference type="PANTHER" id="PTHR24221:SF654">
    <property type="entry name" value="ATP-BINDING CASSETTE SUB-FAMILY B MEMBER 6"/>
    <property type="match status" value="1"/>
</dbReference>
<keyword evidence="3 8" id="KW-0812">Transmembrane</keyword>
<dbReference type="SUPFAM" id="SSF52540">
    <property type="entry name" value="P-loop containing nucleoside triphosphate hydrolases"/>
    <property type="match status" value="1"/>
</dbReference>
<dbReference type="EMBL" id="MFUJ01000016">
    <property type="protein sequence ID" value="OGI79298.1"/>
    <property type="molecule type" value="Genomic_DNA"/>
</dbReference>
<dbReference type="GO" id="GO:0016887">
    <property type="term" value="F:ATP hydrolysis activity"/>
    <property type="evidence" value="ECO:0007669"/>
    <property type="project" value="InterPro"/>
</dbReference>
<keyword evidence="2" id="KW-0813">Transport</keyword>
<accession>A0A1F6WBL9</accession>
<feature type="transmembrane region" description="Helical" evidence="8">
    <location>
        <begin position="64"/>
        <end position="82"/>
    </location>
</feature>
<feature type="transmembrane region" description="Helical" evidence="8">
    <location>
        <begin position="20"/>
        <end position="44"/>
    </location>
</feature>
<dbReference type="InterPro" id="IPR003593">
    <property type="entry name" value="AAA+_ATPase"/>
</dbReference>
<dbReference type="FunFam" id="3.40.50.300:FF:000287">
    <property type="entry name" value="Multidrug ABC transporter ATP-binding protein"/>
    <property type="match status" value="1"/>
</dbReference>
<keyword evidence="6 8" id="KW-1133">Transmembrane helix</keyword>
<feature type="transmembrane region" description="Helical" evidence="8">
    <location>
        <begin position="166"/>
        <end position="186"/>
    </location>
</feature>
<sequence length="585" mass="67028">MFSVSKIFKYIWPHAKKHWVAFSLMFLGYAVGIIFDSILKPLVFKSIIDLFSSNVSRDLILNQALHYFLIICVIVLIHNVGFRVGDFATSRFESKVMKRLYDFTFEQLMKHSYHFFSNNFSGSIIAKSRRFTRSFETLTDIVSFQIWFSFITLSGILIILFFKIPILAYIFLVWSVFYILVTFLFIRKKIFYDIEEAAADSLVTGRFSDAIMNILNIKIFSSDKKEELNFKLVTNDEEKKRRKAWYFGNFQNIAQSTMMATLQITVLFTNIHFWYAGKISLGMFVLIQTYMFSLFDILWNFGRSLTKAMKAMTDMQEVVNIFDTPIDIVDKQVPEKLKIHQGHIIFKDVSFVYKGGISVFENFNLEIAPGERVGIVGHSGAGKSTITKILLRFADISNGDITIDGQNIKNVSQNDLRSMISYVPQESILFHRTIGENIGYSKNNATKEEIAEVAKKAHADKFISKLPKKYDTLVGERGVKLSGGERQRVAIARAMLKDSPILMLDEATSSLDSVSEYYIQDAFNELMKGKTTIVIAHRLSTIQKMDRIIVLDKGQIVEQGTHKTLLEKSGVYADLWNHQTGGFME</sequence>
<name>A0A1F6WBL9_9BACT</name>
<evidence type="ECO:0000256" key="5">
    <source>
        <dbReference type="ARBA" id="ARBA00022840"/>
    </source>
</evidence>
<dbReference type="CDD" id="cd07346">
    <property type="entry name" value="ABC_6TM_exporters"/>
    <property type="match status" value="1"/>
</dbReference>